<dbReference type="AlphaFoldDB" id="A0A9P0D2L0"/>
<name>A0A9P0D2L0_9CUCU</name>
<dbReference type="PANTHER" id="PTHR21137">
    <property type="entry name" value="ODORANT RECEPTOR"/>
    <property type="match status" value="1"/>
</dbReference>
<evidence type="ECO:0000256" key="6">
    <source>
        <dbReference type="ARBA" id="ARBA00022989"/>
    </source>
</evidence>
<protein>
    <submittedName>
        <fullName evidence="10">Uncharacterized protein</fullName>
    </submittedName>
</protein>
<dbReference type="GO" id="GO:0005549">
    <property type="term" value="F:odorant binding"/>
    <property type="evidence" value="ECO:0007669"/>
    <property type="project" value="InterPro"/>
</dbReference>
<evidence type="ECO:0000256" key="4">
    <source>
        <dbReference type="ARBA" id="ARBA00022692"/>
    </source>
</evidence>
<dbReference type="PANTHER" id="PTHR21137:SF35">
    <property type="entry name" value="ODORANT RECEPTOR 19A-RELATED"/>
    <property type="match status" value="1"/>
</dbReference>
<keyword evidence="4" id="KW-0812">Transmembrane</keyword>
<organism evidence="10 11">
    <name type="scientific">Psylliodes chrysocephalus</name>
    <dbReference type="NCBI Taxonomy" id="3402493"/>
    <lineage>
        <taxon>Eukaryota</taxon>
        <taxon>Metazoa</taxon>
        <taxon>Ecdysozoa</taxon>
        <taxon>Arthropoda</taxon>
        <taxon>Hexapoda</taxon>
        <taxon>Insecta</taxon>
        <taxon>Pterygota</taxon>
        <taxon>Neoptera</taxon>
        <taxon>Endopterygota</taxon>
        <taxon>Coleoptera</taxon>
        <taxon>Polyphaga</taxon>
        <taxon>Cucujiformia</taxon>
        <taxon>Chrysomeloidea</taxon>
        <taxon>Chrysomelidae</taxon>
        <taxon>Galerucinae</taxon>
        <taxon>Alticini</taxon>
        <taxon>Psylliodes</taxon>
    </lineage>
</organism>
<dbReference type="EMBL" id="OV651819">
    <property type="protein sequence ID" value="CAH1113608.1"/>
    <property type="molecule type" value="Genomic_DNA"/>
</dbReference>
<dbReference type="Pfam" id="PF02949">
    <property type="entry name" value="7tm_6"/>
    <property type="match status" value="1"/>
</dbReference>
<dbReference type="GO" id="GO:0005886">
    <property type="term" value="C:plasma membrane"/>
    <property type="evidence" value="ECO:0007669"/>
    <property type="project" value="UniProtKB-SubCell"/>
</dbReference>
<dbReference type="GO" id="GO:0004984">
    <property type="term" value="F:olfactory receptor activity"/>
    <property type="evidence" value="ECO:0007669"/>
    <property type="project" value="InterPro"/>
</dbReference>
<evidence type="ECO:0000256" key="7">
    <source>
        <dbReference type="ARBA" id="ARBA00023136"/>
    </source>
</evidence>
<reference evidence="10" key="1">
    <citation type="submission" date="2022-01" db="EMBL/GenBank/DDBJ databases">
        <authorList>
            <person name="King R."/>
        </authorList>
    </citation>
    <scope>NUCLEOTIDE SEQUENCE</scope>
</reference>
<dbReference type="Proteomes" id="UP001153636">
    <property type="component" value="Chromosome 7"/>
</dbReference>
<gene>
    <name evidence="10" type="ORF">PSYICH_LOCUS13392</name>
</gene>
<keyword evidence="9" id="KW-0807">Transducer</keyword>
<sequence>MKYFPYCTVALLTVALISFVSPAYFIFAKISPVSNFRMYIILITCIVQESVACIYCQHLTDESVKLFGYAQNCHWVNWEKRNKNALLILLIHSMEPLQTSQYGVPSGNYELILKIWRTGYATLTLFMNASGNIMKI</sequence>
<evidence type="ECO:0000256" key="1">
    <source>
        <dbReference type="ARBA" id="ARBA00004651"/>
    </source>
</evidence>
<keyword evidence="11" id="KW-1185">Reference proteome</keyword>
<accession>A0A9P0D2L0</accession>
<keyword evidence="6" id="KW-1133">Transmembrane helix</keyword>
<dbReference type="InterPro" id="IPR004117">
    <property type="entry name" value="7tm6_olfct_rcpt"/>
</dbReference>
<keyword evidence="3" id="KW-0716">Sensory transduction</keyword>
<keyword evidence="5" id="KW-0552">Olfaction</keyword>
<keyword evidence="7" id="KW-0472">Membrane</keyword>
<evidence type="ECO:0000313" key="11">
    <source>
        <dbReference type="Proteomes" id="UP001153636"/>
    </source>
</evidence>
<dbReference type="OrthoDB" id="6769514at2759"/>
<keyword evidence="2" id="KW-1003">Cell membrane</keyword>
<proteinExistence type="predicted"/>
<dbReference type="GO" id="GO:0007165">
    <property type="term" value="P:signal transduction"/>
    <property type="evidence" value="ECO:0007669"/>
    <property type="project" value="UniProtKB-KW"/>
</dbReference>
<evidence type="ECO:0000256" key="5">
    <source>
        <dbReference type="ARBA" id="ARBA00022725"/>
    </source>
</evidence>
<comment type="subcellular location">
    <subcellularLocation>
        <location evidence="1">Cell membrane</location>
        <topology evidence="1">Multi-pass membrane protein</topology>
    </subcellularLocation>
</comment>
<evidence type="ECO:0000256" key="3">
    <source>
        <dbReference type="ARBA" id="ARBA00022606"/>
    </source>
</evidence>
<evidence type="ECO:0000313" key="10">
    <source>
        <dbReference type="EMBL" id="CAH1113608.1"/>
    </source>
</evidence>
<evidence type="ECO:0000256" key="8">
    <source>
        <dbReference type="ARBA" id="ARBA00023170"/>
    </source>
</evidence>
<evidence type="ECO:0000256" key="9">
    <source>
        <dbReference type="ARBA" id="ARBA00023224"/>
    </source>
</evidence>
<keyword evidence="8" id="KW-0675">Receptor</keyword>
<evidence type="ECO:0000256" key="2">
    <source>
        <dbReference type="ARBA" id="ARBA00022475"/>
    </source>
</evidence>